<evidence type="ECO:0000313" key="5">
    <source>
        <dbReference type="EMBL" id="GAB16307.1"/>
    </source>
</evidence>
<keyword evidence="6" id="KW-1185">Reference proteome</keyword>
<dbReference type="PROSITE" id="PS50043">
    <property type="entry name" value="HTH_LUXR_2"/>
    <property type="match status" value="1"/>
</dbReference>
<organism evidence="5 6">
    <name type="scientific">Arthrobacter globiformis (strain ATCC 8010 / DSM 20124 / JCM 1332 / NBRC 12137 / NCIMB 8907 / NRRL B-2979 / 168)</name>
    <dbReference type="NCBI Taxonomy" id="1077972"/>
    <lineage>
        <taxon>Bacteria</taxon>
        <taxon>Bacillati</taxon>
        <taxon>Actinomycetota</taxon>
        <taxon>Actinomycetes</taxon>
        <taxon>Micrococcales</taxon>
        <taxon>Micrococcaceae</taxon>
        <taxon>Arthrobacter</taxon>
    </lineage>
</organism>
<dbReference type="PRINTS" id="PR00038">
    <property type="entry name" value="HTHLUXR"/>
</dbReference>
<evidence type="ECO:0000256" key="2">
    <source>
        <dbReference type="ARBA" id="ARBA00023125"/>
    </source>
</evidence>
<keyword evidence="1" id="KW-0805">Transcription regulation</keyword>
<dbReference type="GO" id="GO:0006355">
    <property type="term" value="P:regulation of DNA-templated transcription"/>
    <property type="evidence" value="ECO:0007669"/>
    <property type="project" value="InterPro"/>
</dbReference>
<dbReference type="eggNOG" id="COG2197">
    <property type="taxonomic scope" value="Bacteria"/>
</dbReference>
<keyword evidence="3" id="KW-0804">Transcription</keyword>
<sequence>MAHNEALYRDWLEFVGEFLQHPFAAHPSPEEDISKRLAASFNAACCSRSSVGPDWVDHMEGCWPGDYLPKLPPGPRIPDATWQPLLRWYAVSGLSGPQSLARVPSQVADWRMQSAWQDLVKPMGINYQLAIPLLLDGPVHRAYLLARPDREFNEDELTLAMALQPMLTGLYRQLSWASEDKAADRPGLTQRELAVLELLGQGLTATSLGHHFNISPRTAQKHLEHIYRKLDVGDRLMAVQKAARLGLLGQPLVVVPNGRI</sequence>
<dbReference type="Gene3D" id="1.10.10.10">
    <property type="entry name" value="Winged helix-like DNA-binding domain superfamily/Winged helix DNA-binding domain"/>
    <property type="match status" value="1"/>
</dbReference>
<dbReference type="InterPro" id="IPR000792">
    <property type="entry name" value="Tscrpt_reg_LuxR_C"/>
</dbReference>
<gene>
    <name evidence="5" type="ORF">ARGLB_116_00490</name>
</gene>
<evidence type="ECO:0000256" key="1">
    <source>
        <dbReference type="ARBA" id="ARBA00023015"/>
    </source>
</evidence>
<keyword evidence="2" id="KW-0238">DNA-binding</keyword>
<evidence type="ECO:0000259" key="4">
    <source>
        <dbReference type="PROSITE" id="PS50043"/>
    </source>
</evidence>
<dbReference type="Pfam" id="PF00196">
    <property type="entry name" value="GerE"/>
    <property type="match status" value="1"/>
</dbReference>
<dbReference type="OrthoDB" id="3178272at2"/>
<dbReference type="SUPFAM" id="SSF46894">
    <property type="entry name" value="C-terminal effector domain of the bipartite response regulators"/>
    <property type="match status" value="1"/>
</dbReference>
<feature type="domain" description="HTH luxR-type" evidence="4">
    <location>
        <begin position="181"/>
        <end position="246"/>
    </location>
</feature>
<dbReference type="InterPro" id="IPR036388">
    <property type="entry name" value="WH-like_DNA-bd_sf"/>
</dbReference>
<protein>
    <submittedName>
        <fullName evidence="5">Putative two-component response regulator</fullName>
    </submittedName>
</protein>
<dbReference type="GO" id="GO:0003677">
    <property type="term" value="F:DNA binding"/>
    <property type="evidence" value="ECO:0007669"/>
    <property type="project" value="UniProtKB-KW"/>
</dbReference>
<proteinExistence type="predicted"/>
<name>H0QU06_ARTG1</name>
<dbReference type="PANTHER" id="PTHR44688">
    <property type="entry name" value="DNA-BINDING TRANSCRIPTIONAL ACTIVATOR DEVR_DOSR"/>
    <property type="match status" value="1"/>
</dbReference>
<dbReference type="STRING" id="1077972.ARGLB_116_00490"/>
<evidence type="ECO:0000256" key="3">
    <source>
        <dbReference type="ARBA" id="ARBA00023163"/>
    </source>
</evidence>
<dbReference type="SMART" id="SM00421">
    <property type="entry name" value="HTH_LUXR"/>
    <property type="match status" value="1"/>
</dbReference>
<dbReference type="PANTHER" id="PTHR44688:SF16">
    <property type="entry name" value="DNA-BINDING TRANSCRIPTIONAL ACTIVATOR DEVR_DOSR"/>
    <property type="match status" value="1"/>
</dbReference>
<dbReference type="AlphaFoldDB" id="H0QU06"/>
<dbReference type="CDD" id="cd06170">
    <property type="entry name" value="LuxR_C_like"/>
    <property type="match status" value="1"/>
</dbReference>
<dbReference type="EMBL" id="BAEG01000116">
    <property type="protein sequence ID" value="GAB16307.1"/>
    <property type="molecule type" value="Genomic_DNA"/>
</dbReference>
<dbReference type="RefSeq" id="WP_003806280.1">
    <property type="nucleotide sequence ID" value="NZ_BAEG01000116.1"/>
</dbReference>
<dbReference type="Proteomes" id="UP000003828">
    <property type="component" value="Unassembled WGS sequence"/>
</dbReference>
<reference evidence="5 6" key="1">
    <citation type="submission" date="2011-12" db="EMBL/GenBank/DDBJ databases">
        <title>Whole genome shotgun sequence of Arthrobacter globiformis NBRC 12137.</title>
        <authorList>
            <person name="Miyazawa S."/>
            <person name="Hosoyama A."/>
            <person name="Tsuchikane K."/>
            <person name="Katsumata H."/>
            <person name="Yamazaki S."/>
            <person name="Fujita N."/>
        </authorList>
    </citation>
    <scope>NUCLEOTIDE SEQUENCE [LARGE SCALE GENOMIC DNA]</scope>
    <source>
        <strain evidence="5 6">NBRC 12137</strain>
    </source>
</reference>
<comment type="caution">
    <text evidence="5">The sequence shown here is derived from an EMBL/GenBank/DDBJ whole genome shotgun (WGS) entry which is preliminary data.</text>
</comment>
<accession>H0QU06</accession>
<evidence type="ECO:0000313" key="6">
    <source>
        <dbReference type="Proteomes" id="UP000003828"/>
    </source>
</evidence>
<dbReference type="InterPro" id="IPR016032">
    <property type="entry name" value="Sig_transdc_resp-reg_C-effctor"/>
</dbReference>